<dbReference type="AlphaFoldDB" id="A0A803P1Z8"/>
<evidence type="ECO:0000313" key="2">
    <source>
        <dbReference type="EnsemblPlants" id="cds.evm.model.02.659"/>
    </source>
</evidence>
<feature type="domain" description="MULE transposase" evidence="1">
    <location>
        <begin position="178"/>
        <end position="270"/>
    </location>
</feature>
<evidence type="ECO:0000313" key="3">
    <source>
        <dbReference type="Proteomes" id="UP000596661"/>
    </source>
</evidence>
<dbReference type="Proteomes" id="UP000596661">
    <property type="component" value="Chromosome 2"/>
</dbReference>
<protein>
    <recommendedName>
        <fullName evidence="1">MULE transposase domain-containing protein</fullName>
    </recommendedName>
</protein>
<dbReference type="PANTHER" id="PTHR31973:SF187">
    <property type="entry name" value="MUTATOR TRANSPOSASE MUDRA PROTEIN"/>
    <property type="match status" value="1"/>
</dbReference>
<organism evidence="2 3">
    <name type="scientific">Cannabis sativa</name>
    <name type="common">Hemp</name>
    <name type="synonym">Marijuana</name>
    <dbReference type="NCBI Taxonomy" id="3483"/>
    <lineage>
        <taxon>Eukaryota</taxon>
        <taxon>Viridiplantae</taxon>
        <taxon>Streptophyta</taxon>
        <taxon>Embryophyta</taxon>
        <taxon>Tracheophyta</taxon>
        <taxon>Spermatophyta</taxon>
        <taxon>Magnoliopsida</taxon>
        <taxon>eudicotyledons</taxon>
        <taxon>Gunneridae</taxon>
        <taxon>Pentapetalae</taxon>
        <taxon>rosids</taxon>
        <taxon>fabids</taxon>
        <taxon>Rosales</taxon>
        <taxon>Cannabaceae</taxon>
        <taxon>Cannabis</taxon>
    </lineage>
</organism>
<dbReference type="InterPro" id="IPR018289">
    <property type="entry name" value="MULE_transposase_dom"/>
</dbReference>
<sequence>MQAPTIQAPHGVFKMQATVAVLAPRPWNPYPQGLALPLVDGYMATISRGPHITESTSNAQKRYLNESIYHIDAIRHVAANVVFNEEIQAVQQQVLQIQTEEPQADQQQVPQIQFEEPQAEEDFELEEEEHTSYRTKNKAMKLLEGSVEEKYRILDDYCKMVVSTNPRSTAILKTRLEDGCFLKGYCKGMLLTTIGIDGSNSMFPIAYAICEKEDTYTWTWFFHLLKEDLYVDNPAMFTMMSDKQKGLEKAIAEIWEGAKARNCVRHLHSNFKKEFPGLLMKQLPWAAARQPLLKNSKGGCKKLRMLIPLHLLGCLRLPGFFEVLEILITVKFGGSQVQNIPFIHGASNSFPPSSATTPDLLTPLCFAIITGWRGGFEFFVWVRRKWNASPIPTITKHGTSHKADMDTTDVAGLACAKWSRFASVIAVATIPIRIKISG</sequence>
<evidence type="ECO:0000259" key="1">
    <source>
        <dbReference type="Pfam" id="PF10551"/>
    </source>
</evidence>
<proteinExistence type="predicted"/>
<dbReference type="PANTHER" id="PTHR31973">
    <property type="entry name" value="POLYPROTEIN, PUTATIVE-RELATED"/>
    <property type="match status" value="1"/>
</dbReference>
<dbReference type="EnsemblPlants" id="evm.model.02.659">
    <property type="protein sequence ID" value="cds.evm.model.02.659"/>
    <property type="gene ID" value="evm.TU.02.659"/>
</dbReference>
<name>A0A803P1Z8_CANSA</name>
<dbReference type="Pfam" id="PF10551">
    <property type="entry name" value="MULE"/>
    <property type="match status" value="1"/>
</dbReference>
<dbReference type="Gramene" id="evm.model.02.659">
    <property type="protein sequence ID" value="cds.evm.model.02.659"/>
    <property type="gene ID" value="evm.TU.02.659"/>
</dbReference>
<reference evidence="2" key="2">
    <citation type="submission" date="2021-03" db="UniProtKB">
        <authorList>
            <consortium name="EnsemblPlants"/>
        </authorList>
    </citation>
    <scope>IDENTIFICATION</scope>
</reference>
<dbReference type="EMBL" id="UZAU01000128">
    <property type="status" value="NOT_ANNOTATED_CDS"/>
    <property type="molecule type" value="Genomic_DNA"/>
</dbReference>
<reference evidence="2" key="1">
    <citation type="submission" date="2018-11" db="EMBL/GenBank/DDBJ databases">
        <authorList>
            <person name="Grassa J C."/>
        </authorList>
    </citation>
    <scope>NUCLEOTIDE SEQUENCE [LARGE SCALE GENOMIC DNA]</scope>
</reference>
<keyword evidence="3" id="KW-1185">Reference proteome</keyword>
<accession>A0A803P1Z8</accession>